<evidence type="ECO:0008006" key="3">
    <source>
        <dbReference type="Google" id="ProtNLM"/>
    </source>
</evidence>
<gene>
    <name evidence="1" type="ORF">I596_1016</name>
</gene>
<dbReference type="STRING" id="1300342.I596_1016"/>
<sequence length="62" mass="6793">MLEAVVIHCPYCGEGFETTIDRSAGSQAYVEDCAVCCRPIEVQVRIGDDGELIEVGTRTDRD</sequence>
<name>A0A167GQ24_9GAMM</name>
<evidence type="ECO:0000313" key="1">
    <source>
        <dbReference type="EMBL" id="ANB17046.1"/>
    </source>
</evidence>
<dbReference type="InterPro" id="IPR025990">
    <property type="entry name" value="zinc_ribbon_bacterial"/>
</dbReference>
<dbReference type="AlphaFoldDB" id="A0A167GQ24"/>
<evidence type="ECO:0000313" key="2">
    <source>
        <dbReference type="Proteomes" id="UP000076830"/>
    </source>
</evidence>
<reference evidence="1 2" key="1">
    <citation type="submission" date="2016-04" db="EMBL/GenBank/DDBJ databases">
        <title>Complete genome sequence of Dokdonella koreensis DS-123T.</title>
        <authorList>
            <person name="Kim J.F."/>
            <person name="Lee H."/>
            <person name="Kwak M.-J."/>
        </authorList>
    </citation>
    <scope>NUCLEOTIDE SEQUENCE [LARGE SCALE GENOMIC DNA]</scope>
    <source>
        <strain evidence="1 2">DS-123</strain>
    </source>
</reference>
<proteinExistence type="predicted"/>
<dbReference type="Proteomes" id="UP000076830">
    <property type="component" value="Chromosome"/>
</dbReference>
<dbReference type="Pfam" id="PF14255">
    <property type="entry name" value="Zn_ribbon_21"/>
    <property type="match status" value="1"/>
</dbReference>
<dbReference type="InterPro" id="IPR017143">
    <property type="entry name" value="UCP037225"/>
</dbReference>
<dbReference type="KEGG" id="dko:I596_1016"/>
<keyword evidence="2" id="KW-1185">Reference proteome</keyword>
<organism evidence="1 2">
    <name type="scientific">Dokdonella koreensis DS-123</name>
    <dbReference type="NCBI Taxonomy" id="1300342"/>
    <lineage>
        <taxon>Bacteria</taxon>
        <taxon>Pseudomonadati</taxon>
        <taxon>Pseudomonadota</taxon>
        <taxon>Gammaproteobacteria</taxon>
        <taxon>Lysobacterales</taxon>
        <taxon>Rhodanobacteraceae</taxon>
        <taxon>Dokdonella</taxon>
    </lineage>
</organism>
<protein>
    <recommendedName>
        <fullName evidence="3">CPXCG motif-containing cysteine-rich protein</fullName>
    </recommendedName>
</protein>
<dbReference type="PIRSF" id="PIRSF037225">
    <property type="entry name" value="UCP037225"/>
    <property type="match status" value="1"/>
</dbReference>
<accession>A0A167GQ24</accession>
<dbReference type="PATRIC" id="fig|1300342.3.peg.992"/>
<dbReference type="OrthoDB" id="9814566at2"/>
<dbReference type="RefSeq" id="WP_067644899.1">
    <property type="nucleotide sequence ID" value="NZ_CP015249.1"/>
</dbReference>
<dbReference type="EMBL" id="CP015249">
    <property type="protein sequence ID" value="ANB17046.1"/>
    <property type="molecule type" value="Genomic_DNA"/>
</dbReference>